<feature type="signal peptide" evidence="2">
    <location>
        <begin position="1"/>
        <end position="25"/>
    </location>
</feature>
<dbReference type="AlphaFoldDB" id="A0A7S2U481"/>
<dbReference type="EMBL" id="HBHP01035290">
    <property type="protein sequence ID" value="CAD9777705.1"/>
    <property type="molecule type" value="Transcribed_RNA"/>
</dbReference>
<evidence type="ECO:0008006" key="4">
    <source>
        <dbReference type="Google" id="ProtNLM"/>
    </source>
</evidence>
<evidence type="ECO:0000256" key="1">
    <source>
        <dbReference type="SAM" id="Phobius"/>
    </source>
</evidence>
<reference evidence="3" key="1">
    <citation type="submission" date="2021-01" db="EMBL/GenBank/DDBJ databases">
        <authorList>
            <person name="Corre E."/>
            <person name="Pelletier E."/>
            <person name="Niang G."/>
            <person name="Scheremetjew M."/>
            <person name="Finn R."/>
            <person name="Kale V."/>
            <person name="Holt S."/>
            <person name="Cochrane G."/>
            <person name="Meng A."/>
            <person name="Brown T."/>
            <person name="Cohen L."/>
        </authorList>
    </citation>
    <scope>NUCLEOTIDE SEQUENCE</scope>
    <source>
        <strain evidence="3">CCMP622</strain>
    </source>
</reference>
<feature type="transmembrane region" description="Helical" evidence="1">
    <location>
        <begin position="71"/>
        <end position="91"/>
    </location>
</feature>
<evidence type="ECO:0000256" key="2">
    <source>
        <dbReference type="SAM" id="SignalP"/>
    </source>
</evidence>
<proteinExistence type="predicted"/>
<feature type="transmembrane region" description="Helical" evidence="1">
    <location>
        <begin position="37"/>
        <end position="59"/>
    </location>
</feature>
<sequence length="222" mass="23580">MIGGLMVPRLVVWCLSLFLSKGCPATATTIGTTATTGIVVGITCSSLAFWVVCPIFSMATNAFDTIITNHGAVVGGVLACVTVKASMTGYYHMVMLPIIILQMEEGGSMSFFGMLDMLALVMVSAGICLASAIKPRASGEDLNALRGLRINLGWGDYVEACYPYMERDWVVMLGAYIGAFLGGTVAGVTHAKATAYGSLTFHSDRLYNVVDISQCPVIHICR</sequence>
<feature type="chain" id="PRO_5031053194" description="H(+)-exporting diphosphatase" evidence="2">
    <location>
        <begin position="26"/>
        <end position="222"/>
    </location>
</feature>
<name>A0A7S2U481_9EUKA</name>
<keyword evidence="1" id="KW-1133">Transmembrane helix</keyword>
<keyword evidence="1" id="KW-0812">Transmembrane</keyword>
<protein>
    <recommendedName>
        <fullName evidence="4">H(+)-exporting diphosphatase</fullName>
    </recommendedName>
</protein>
<keyword evidence="1" id="KW-0472">Membrane</keyword>
<feature type="transmembrane region" description="Helical" evidence="1">
    <location>
        <begin position="111"/>
        <end position="133"/>
    </location>
</feature>
<organism evidence="3">
    <name type="scientific">Lotharella oceanica</name>
    <dbReference type="NCBI Taxonomy" id="641309"/>
    <lineage>
        <taxon>Eukaryota</taxon>
        <taxon>Sar</taxon>
        <taxon>Rhizaria</taxon>
        <taxon>Cercozoa</taxon>
        <taxon>Chlorarachniophyceae</taxon>
        <taxon>Lotharella</taxon>
    </lineage>
</organism>
<gene>
    <name evidence="3" type="ORF">LSP00402_LOCUS21721</name>
</gene>
<evidence type="ECO:0000313" key="3">
    <source>
        <dbReference type="EMBL" id="CAD9777705.1"/>
    </source>
</evidence>
<accession>A0A7S2U481</accession>
<keyword evidence="2" id="KW-0732">Signal</keyword>